<proteinExistence type="predicted"/>
<evidence type="ECO:0000313" key="1">
    <source>
        <dbReference type="EMBL" id="AGI67508.1"/>
    </source>
</evidence>
<dbReference type="HOGENOM" id="CLU_1376935_0_0_5"/>
<keyword evidence="2" id="KW-1185">Reference proteome</keyword>
<accession>M9R6X8</accession>
<dbReference type="AlphaFoldDB" id="M9R6X8"/>
<name>M9R6X8_9RHOB</name>
<sequence length="198" mass="21617">MLPAQHMKITPHRIPQNAKIASYDLLPRLVKTLRAGACGCGICGICGKDPRKGPCEDARPLSGTTIRRISIAFSKHTQTPAVAAPFMLSPPDARHAKTSDYWTHRSPVSQSHALASHAPLAFWYRYLKVPITQMTWAPCHHGALVDELSCPSVVANSNPARSRKNYTPECHAVDPIHDLPPSPANQPAVLHKLFDADA</sequence>
<gene>
    <name evidence="1" type="ORF">OAN307_c18540</name>
</gene>
<dbReference type="Proteomes" id="UP000005307">
    <property type="component" value="Chromosome"/>
</dbReference>
<evidence type="ECO:0000313" key="2">
    <source>
        <dbReference type="Proteomes" id="UP000005307"/>
    </source>
</evidence>
<dbReference type="EMBL" id="CP003740">
    <property type="protein sequence ID" value="AGI67508.1"/>
    <property type="molecule type" value="Genomic_DNA"/>
</dbReference>
<reference evidence="1 2" key="1">
    <citation type="journal article" date="2013" name="PLoS ONE">
        <title>Poles Apart: Arctic and Antarctic Octadecabacter strains Share High Genome Plasticity and a New Type of Xanthorhodopsin.</title>
        <authorList>
            <person name="Vollmers J."/>
            <person name="Voget S."/>
            <person name="Dietrich S."/>
            <person name="Gollnow K."/>
            <person name="Smits M."/>
            <person name="Meyer K."/>
            <person name="Brinkhoff T."/>
            <person name="Simon M."/>
            <person name="Daniel R."/>
        </authorList>
    </citation>
    <scope>NUCLEOTIDE SEQUENCE [LARGE SCALE GENOMIC DNA]</scope>
    <source>
        <strain evidence="1 2">307</strain>
    </source>
</reference>
<organism evidence="1 2">
    <name type="scientific">Octadecabacter antarcticus 307</name>
    <dbReference type="NCBI Taxonomy" id="391626"/>
    <lineage>
        <taxon>Bacteria</taxon>
        <taxon>Pseudomonadati</taxon>
        <taxon>Pseudomonadota</taxon>
        <taxon>Alphaproteobacteria</taxon>
        <taxon>Rhodobacterales</taxon>
        <taxon>Roseobacteraceae</taxon>
        <taxon>Octadecabacter</taxon>
    </lineage>
</organism>
<dbReference type="KEGG" id="oat:OAN307_c18540"/>
<protein>
    <submittedName>
        <fullName evidence="1">Uncharacterized protein</fullName>
    </submittedName>
</protein>